<evidence type="ECO:0000256" key="1">
    <source>
        <dbReference type="SAM" id="SignalP"/>
    </source>
</evidence>
<reference evidence="4" key="3">
    <citation type="submission" date="2022-11" db="UniProtKB">
        <authorList>
            <consortium name="WormBaseParasite"/>
        </authorList>
    </citation>
    <scope>IDENTIFICATION</scope>
</reference>
<protein>
    <submittedName>
        <fullName evidence="2 4">Candidate secreted effector Minc08146</fullName>
    </submittedName>
</protein>
<feature type="signal peptide" evidence="1">
    <location>
        <begin position="1"/>
        <end position="21"/>
    </location>
</feature>
<feature type="chain" id="PRO_5038301316" evidence="1">
    <location>
        <begin position="22"/>
        <end position="74"/>
    </location>
</feature>
<keyword evidence="3" id="KW-1185">Reference proteome</keyword>
<dbReference type="EMBL" id="KX907756">
    <property type="protein sequence ID" value="ASX95033.1"/>
    <property type="molecule type" value="mRNA"/>
</dbReference>
<reference evidence="2" key="1">
    <citation type="submission" date="2016-09" db="EMBL/GenBank/DDBJ databases">
        <authorList>
            <person name="Capua I."/>
            <person name="De Benedictis P."/>
            <person name="Joannis T."/>
            <person name="Lombin L.H."/>
            <person name="Cattoli G."/>
        </authorList>
    </citation>
    <scope>NUCLEOTIDE SEQUENCE</scope>
</reference>
<dbReference type="Proteomes" id="UP000887563">
    <property type="component" value="Unplaced"/>
</dbReference>
<reference evidence="2" key="2">
    <citation type="journal article" date="2018" name="New Phytol.">
        <title>A root-knot nematode small glycine and cysteine-rich secreted effector, MiSGCR1, is involved in plant parasitism.</title>
        <authorList>
            <person name="Nguyen CN"/>
            <person name="Perfus-Barbeoch L"/>
            <person name="Quentin M"/>
            <person name="Zhao J"/>
            <person name="Magliano M"/>
            <person name="Marteu N"/>
            <person name="Da Rocha M"/>
            <person name="Nottet N"/>
            <person name="Abad P Favery.B."/>
        </authorList>
    </citation>
    <scope>NUCLEOTIDE SEQUENCE</scope>
</reference>
<dbReference type="AlphaFoldDB" id="A0A343JGY1"/>
<sequence length="74" mass="8240">MKFTSFFILFVCAIFVLSAYAEINEKLAVEEMGENAQFEKMAVERTSRAKRCCCGGCCCGFGYGFGPGFYFGKK</sequence>
<accession>A0A343JGY1</accession>
<evidence type="ECO:0000313" key="2">
    <source>
        <dbReference type="EMBL" id="ASX95033.1"/>
    </source>
</evidence>
<evidence type="ECO:0000313" key="3">
    <source>
        <dbReference type="Proteomes" id="UP000887563"/>
    </source>
</evidence>
<organism evidence="2">
    <name type="scientific">Meloidogyne incognita</name>
    <name type="common">Southern root-knot nematode worm</name>
    <name type="synonym">Oxyuris incognita</name>
    <dbReference type="NCBI Taxonomy" id="6306"/>
    <lineage>
        <taxon>Eukaryota</taxon>
        <taxon>Metazoa</taxon>
        <taxon>Ecdysozoa</taxon>
        <taxon>Nematoda</taxon>
        <taxon>Chromadorea</taxon>
        <taxon>Rhabditida</taxon>
        <taxon>Tylenchina</taxon>
        <taxon>Tylenchomorpha</taxon>
        <taxon>Tylenchoidea</taxon>
        <taxon>Meloidogynidae</taxon>
        <taxon>Meloidogyninae</taxon>
        <taxon>Meloidogyne</taxon>
        <taxon>Meloidogyne incognita group</taxon>
    </lineage>
</organism>
<evidence type="ECO:0000313" key="4">
    <source>
        <dbReference type="WBParaSite" id="Minc3s00234g08205"/>
    </source>
</evidence>
<proteinExistence type="evidence at transcript level"/>
<dbReference type="WBParaSite" id="Minc3s00234g08205">
    <property type="protein sequence ID" value="Minc3s00234g08205"/>
    <property type="gene ID" value="Minc3s00234g08205"/>
</dbReference>
<keyword evidence="1" id="KW-0732">Signal</keyword>
<name>A0A343JGY1_MELIC</name>